<evidence type="ECO:0000256" key="2">
    <source>
        <dbReference type="SAM" id="MobiDB-lite"/>
    </source>
</evidence>
<dbReference type="EMBL" id="BART01005226">
    <property type="protein sequence ID" value="GAG62888.1"/>
    <property type="molecule type" value="Genomic_DNA"/>
</dbReference>
<evidence type="ECO:0008006" key="4">
    <source>
        <dbReference type="Google" id="ProtNLM"/>
    </source>
</evidence>
<gene>
    <name evidence="3" type="ORF">S01H4_12352</name>
</gene>
<feature type="coiled-coil region" evidence="1">
    <location>
        <begin position="61"/>
        <end position="88"/>
    </location>
</feature>
<evidence type="ECO:0000256" key="1">
    <source>
        <dbReference type="SAM" id="Coils"/>
    </source>
</evidence>
<dbReference type="SUPFAM" id="SSF46689">
    <property type="entry name" value="Homeodomain-like"/>
    <property type="match status" value="1"/>
</dbReference>
<dbReference type="GO" id="GO:0004803">
    <property type="term" value="F:transposase activity"/>
    <property type="evidence" value="ECO:0007669"/>
    <property type="project" value="InterPro"/>
</dbReference>
<feature type="region of interest" description="Disordered" evidence="2">
    <location>
        <begin position="96"/>
        <end position="116"/>
    </location>
</feature>
<evidence type="ECO:0000313" key="3">
    <source>
        <dbReference type="EMBL" id="GAG62888.1"/>
    </source>
</evidence>
<name>X0ZR21_9ZZZZ</name>
<reference evidence="3" key="1">
    <citation type="journal article" date="2014" name="Front. Microbiol.">
        <title>High frequency of phylogenetically diverse reductive dehalogenase-homologous genes in deep subseafloor sedimentary metagenomes.</title>
        <authorList>
            <person name="Kawai M."/>
            <person name="Futagami T."/>
            <person name="Toyoda A."/>
            <person name="Takaki Y."/>
            <person name="Nishi S."/>
            <person name="Hori S."/>
            <person name="Arai W."/>
            <person name="Tsubouchi T."/>
            <person name="Morono Y."/>
            <person name="Uchiyama I."/>
            <person name="Ito T."/>
            <person name="Fujiyama A."/>
            <person name="Inagaki F."/>
            <person name="Takami H."/>
        </authorList>
    </citation>
    <scope>NUCLEOTIDE SEQUENCE</scope>
    <source>
        <strain evidence="3">Expedition CK06-06</strain>
    </source>
</reference>
<proteinExistence type="predicted"/>
<protein>
    <recommendedName>
        <fullName evidence="4">HTH psq-type domain-containing protein</fullName>
    </recommendedName>
</protein>
<dbReference type="InterPro" id="IPR036388">
    <property type="entry name" value="WH-like_DNA-bd_sf"/>
</dbReference>
<dbReference type="InterPro" id="IPR009057">
    <property type="entry name" value="Homeodomain-like_sf"/>
</dbReference>
<sequence length="116" mass="13414">MRVRRSFTNKFKKEIAEAIVSGQASAAELAREYSISPMVISRWKKDYMDGKFFENLSSTDIKRLELKIRELERVVGELTMENRLLKKARDLNTMEKKEDTSIITSRNWKQPGGGAD</sequence>
<keyword evidence="1" id="KW-0175">Coiled coil</keyword>
<accession>X0ZR21</accession>
<dbReference type="GO" id="GO:0006313">
    <property type="term" value="P:DNA transposition"/>
    <property type="evidence" value="ECO:0007669"/>
    <property type="project" value="InterPro"/>
</dbReference>
<comment type="caution">
    <text evidence="3">The sequence shown here is derived from an EMBL/GenBank/DDBJ whole genome shotgun (WGS) entry which is preliminary data.</text>
</comment>
<dbReference type="AlphaFoldDB" id="X0ZR21"/>
<organism evidence="3">
    <name type="scientific">marine sediment metagenome</name>
    <dbReference type="NCBI Taxonomy" id="412755"/>
    <lineage>
        <taxon>unclassified sequences</taxon>
        <taxon>metagenomes</taxon>
        <taxon>ecological metagenomes</taxon>
    </lineage>
</organism>
<dbReference type="InterPro" id="IPR002514">
    <property type="entry name" value="Transposase_8"/>
</dbReference>
<dbReference type="GO" id="GO:0003677">
    <property type="term" value="F:DNA binding"/>
    <property type="evidence" value="ECO:0007669"/>
    <property type="project" value="InterPro"/>
</dbReference>
<dbReference type="Pfam" id="PF01527">
    <property type="entry name" value="HTH_Tnp_1"/>
    <property type="match status" value="1"/>
</dbReference>
<dbReference type="Gene3D" id="1.10.10.10">
    <property type="entry name" value="Winged helix-like DNA-binding domain superfamily/Winged helix DNA-binding domain"/>
    <property type="match status" value="1"/>
</dbReference>